<dbReference type="PANTHER" id="PTHR43248">
    <property type="entry name" value="2-SUCCINYL-6-HYDROXY-2,4-CYCLOHEXADIENE-1-CARBOXYLATE SYNTHASE"/>
    <property type="match status" value="1"/>
</dbReference>
<gene>
    <name evidence="6" type="ORF">PV09_07253</name>
</gene>
<dbReference type="AlphaFoldDB" id="A0A0D2A407"/>
<comment type="similarity">
    <text evidence="1">Belongs to the peptidase S33 family.</text>
</comment>
<protein>
    <recommendedName>
        <fullName evidence="8">Peptidase S33 tripeptidyl aminopeptidase-like C-terminal domain-containing protein</fullName>
    </recommendedName>
</protein>
<keyword evidence="3" id="KW-0812">Transmembrane</keyword>
<reference evidence="6 7" key="1">
    <citation type="submission" date="2015-01" db="EMBL/GenBank/DDBJ databases">
        <title>The Genome Sequence of Ochroconis gallopava CBS43764.</title>
        <authorList>
            <consortium name="The Broad Institute Genomics Platform"/>
            <person name="Cuomo C."/>
            <person name="de Hoog S."/>
            <person name="Gorbushina A."/>
            <person name="Stielow B."/>
            <person name="Teixiera M."/>
            <person name="Abouelleil A."/>
            <person name="Chapman S.B."/>
            <person name="Priest M."/>
            <person name="Young S.K."/>
            <person name="Wortman J."/>
            <person name="Nusbaum C."/>
            <person name="Birren B."/>
        </authorList>
    </citation>
    <scope>NUCLEOTIDE SEQUENCE [LARGE SCALE GENOMIC DNA]</scope>
    <source>
        <strain evidence="6 7">CBS 43764</strain>
    </source>
</reference>
<dbReference type="InParanoid" id="A0A0D2A407"/>
<evidence type="ECO:0000313" key="7">
    <source>
        <dbReference type="Proteomes" id="UP000053259"/>
    </source>
</evidence>
<dbReference type="OrthoDB" id="425534at2759"/>
<organism evidence="6 7">
    <name type="scientific">Verruconis gallopava</name>
    <dbReference type="NCBI Taxonomy" id="253628"/>
    <lineage>
        <taxon>Eukaryota</taxon>
        <taxon>Fungi</taxon>
        <taxon>Dikarya</taxon>
        <taxon>Ascomycota</taxon>
        <taxon>Pezizomycotina</taxon>
        <taxon>Dothideomycetes</taxon>
        <taxon>Pleosporomycetidae</taxon>
        <taxon>Venturiales</taxon>
        <taxon>Sympoventuriaceae</taxon>
        <taxon>Verruconis</taxon>
    </lineage>
</organism>
<sequence>MDKTRTFTKVGQSIPFWYSWHVFFRHLTLFVAVVLVLSNGFRWITPQTHVFYEANLSPAAPFEWSRVNPTKSFGFVSCYGEYECARLDVPLDWTASTEVQGKQRAGIAVIRLPAKVPVTSPRYGGAILINPGGPGGSGVNMLLSVGRQIQKVVDTGSYSSEEDGTNQMSYDIIGFDPRGVNHTTPSPSCFPDDVSRQFWDIGRKAAGSLGENSTFPLVWSRNKALAESCSRTLREQWDGIGMYMNTPQVASDMVAIIEALGEWREKQAQEQIRKMKQSREQVAEIEARTRWNKSNESLLFMGFSYGTLLGSTFATLFPEKVNRLVLDGVCDADDYYSGTWLSNLLDTDLIIGSFFRQCHEAGPVECPLWSANGVDGIRVRYHGVLDRLKSSPLPVEAFGTYSADVITVSDAMDVVREAVYQPMKFWPTLASVFDQLDKGNGSELAAAKQDGRISYCRSPTCVKNPYSDDCYAHNEGFREELSAAILCTDGPADQLKWKSEDHFAKWHALRGQSRALGDFWAEITMFCANWNVRPRWNFTYPTTSRTTSVNTSFPILFASTVRDPVTPLRNAKKMQTRFSGAGLLTVEADGHCTIGVPSLCAARTISAYFQKGDIPADGLVCAPDSSPFDRNTNTGTLERHSRELLEALDHIQRHTRASEAMPLGIL</sequence>
<evidence type="ECO:0000256" key="1">
    <source>
        <dbReference type="ARBA" id="ARBA00010088"/>
    </source>
</evidence>
<proteinExistence type="inferred from homology"/>
<dbReference type="InterPro" id="IPR013595">
    <property type="entry name" value="Pept_S33_TAP-like_C"/>
</dbReference>
<dbReference type="SUPFAM" id="SSF53474">
    <property type="entry name" value="alpha/beta-Hydrolases"/>
    <property type="match status" value="1"/>
</dbReference>
<evidence type="ECO:0000256" key="3">
    <source>
        <dbReference type="SAM" id="Phobius"/>
    </source>
</evidence>
<evidence type="ECO:0000313" key="6">
    <source>
        <dbReference type="EMBL" id="KIW01205.1"/>
    </source>
</evidence>
<dbReference type="Pfam" id="PF08386">
    <property type="entry name" value="Abhydrolase_4"/>
    <property type="match status" value="1"/>
</dbReference>
<dbReference type="InterPro" id="IPR029058">
    <property type="entry name" value="AB_hydrolase_fold"/>
</dbReference>
<feature type="domain" description="AB hydrolase-1" evidence="4">
    <location>
        <begin position="126"/>
        <end position="329"/>
    </location>
</feature>
<dbReference type="Gene3D" id="3.40.50.1820">
    <property type="entry name" value="alpha/beta hydrolase"/>
    <property type="match status" value="1"/>
</dbReference>
<dbReference type="Pfam" id="PF00561">
    <property type="entry name" value="Abhydrolase_1"/>
    <property type="match status" value="1"/>
</dbReference>
<dbReference type="VEuPathDB" id="FungiDB:PV09_07253"/>
<keyword evidence="7" id="KW-1185">Reference proteome</keyword>
<dbReference type="PANTHER" id="PTHR43248:SF25">
    <property type="entry name" value="AB HYDROLASE-1 DOMAIN-CONTAINING PROTEIN-RELATED"/>
    <property type="match status" value="1"/>
</dbReference>
<evidence type="ECO:0008006" key="8">
    <source>
        <dbReference type="Google" id="ProtNLM"/>
    </source>
</evidence>
<feature type="transmembrane region" description="Helical" evidence="3">
    <location>
        <begin position="17"/>
        <end position="37"/>
    </location>
</feature>
<name>A0A0D2A407_9PEZI</name>
<dbReference type="EMBL" id="KN847556">
    <property type="protein sequence ID" value="KIW01205.1"/>
    <property type="molecule type" value="Genomic_DNA"/>
</dbReference>
<dbReference type="Proteomes" id="UP000053259">
    <property type="component" value="Unassembled WGS sequence"/>
</dbReference>
<feature type="domain" description="Peptidase S33 tripeptidyl aminopeptidase-like C-terminal" evidence="5">
    <location>
        <begin position="515"/>
        <end position="621"/>
    </location>
</feature>
<evidence type="ECO:0000259" key="4">
    <source>
        <dbReference type="Pfam" id="PF00561"/>
    </source>
</evidence>
<keyword evidence="3" id="KW-0472">Membrane</keyword>
<accession>A0A0D2A407</accession>
<evidence type="ECO:0000256" key="2">
    <source>
        <dbReference type="ARBA" id="ARBA00022801"/>
    </source>
</evidence>
<dbReference type="InterPro" id="IPR051601">
    <property type="entry name" value="Serine_prot/Carboxylest_S33"/>
</dbReference>
<dbReference type="GeneID" id="27315226"/>
<dbReference type="InterPro" id="IPR000073">
    <property type="entry name" value="AB_hydrolase_1"/>
</dbReference>
<evidence type="ECO:0000259" key="5">
    <source>
        <dbReference type="Pfam" id="PF08386"/>
    </source>
</evidence>
<dbReference type="GO" id="GO:0016787">
    <property type="term" value="F:hydrolase activity"/>
    <property type="evidence" value="ECO:0007669"/>
    <property type="project" value="UniProtKB-KW"/>
</dbReference>
<keyword evidence="3" id="KW-1133">Transmembrane helix</keyword>
<keyword evidence="2" id="KW-0378">Hydrolase</keyword>
<dbReference type="STRING" id="253628.A0A0D2A407"/>
<dbReference type="HOGENOM" id="CLU_013364_5_2_1"/>
<dbReference type="RefSeq" id="XP_016211074.1">
    <property type="nucleotide sequence ID" value="XM_016360998.1"/>
</dbReference>